<accession>A0A6L2NGN4</accession>
<dbReference type="EMBL" id="BKCJ010008945">
    <property type="protein sequence ID" value="GEU84669.1"/>
    <property type="molecule type" value="Genomic_DNA"/>
</dbReference>
<evidence type="ECO:0000313" key="3">
    <source>
        <dbReference type="EMBL" id="GEU84669.1"/>
    </source>
</evidence>
<gene>
    <name evidence="3" type="ORF">Tci_056647</name>
</gene>
<evidence type="ECO:0000256" key="2">
    <source>
        <dbReference type="SAM" id="MobiDB-lite"/>
    </source>
</evidence>
<evidence type="ECO:0008006" key="4">
    <source>
        <dbReference type="Google" id="ProtNLM"/>
    </source>
</evidence>
<proteinExistence type="predicted"/>
<feature type="compositionally biased region" description="Basic and acidic residues" evidence="2">
    <location>
        <begin position="305"/>
        <end position="320"/>
    </location>
</feature>
<feature type="compositionally biased region" description="Basic and acidic residues" evidence="2">
    <location>
        <begin position="558"/>
        <end position="570"/>
    </location>
</feature>
<keyword evidence="1" id="KW-0175">Coiled coil</keyword>
<feature type="compositionally biased region" description="Polar residues" evidence="2">
    <location>
        <begin position="225"/>
        <end position="238"/>
    </location>
</feature>
<feature type="region of interest" description="Disordered" evidence="2">
    <location>
        <begin position="152"/>
        <end position="198"/>
    </location>
</feature>
<reference evidence="3" key="1">
    <citation type="journal article" date="2019" name="Sci. Rep.">
        <title>Draft genome of Tanacetum cinerariifolium, the natural source of mosquito coil.</title>
        <authorList>
            <person name="Yamashiro T."/>
            <person name="Shiraishi A."/>
            <person name="Satake H."/>
            <person name="Nakayama K."/>
        </authorList>
    </citation>
    <scope>NUCLEOTIDE SEQUENCE</scope>
</reference>
<feature type="region of interest" description="Disordered" evidence="2">
    <location>
        <begin position="556"/>
        <end position="578"/>
    </location>
</feature>
<feature type="region of interest" description="Disordered" evidence="2">
    <location>
        <begin position="211"/>
        <end position="239"/>
    </location>
</feature>
<evidence type="ECO:0000256" key="1">
    <source>
        <dbReference type="SAM" id="Coils"/>
    </source>
</evidence>
<feature type="region of interest" description="Disordered" evidence="2">
    <location>
        <begin position="298"/>
        <end position="320"/>
    </location>
</feature>
<organism evidence="3">
    <name type="scientific">Tanacetum cinerariifolium</name>
    <name type="common">Dalmatian daisy</name>
    <name type="synonym">Chrysanthemum cinerariifolium</name>
    <dbReference type="NCBI Taxonomy" id="118510"/>
    <lineage>
        <taxon>Eukaryota</taxon>
        <taxon>Viridiplantae</taxon>
        <taxon>Streptophyta</taxon>
        <taxon>Embryophyta</taxon>
        <taxon>Tracheophyta</taxon>
        <taxon>Spermatophyta</taxon>
        <taxon>Magnoliopsida</taxon>
        <taxon>eudicotyledons</taxon>
        <taxon>Gunneridae</taxon>
        <taxon>Pentapetalae</taxon>
        <taxon>asterids</taxon>
        <taxon>campanulids</taxon>
        <taxon>Asterales</taxon>
        <taxon>Asteraceae</taxon>
        <taxon>Asteroideae</taxon>
        <taxon>Anthemideae</taxon>
        <taxon>Anthemidinae</taxon>
        <taxon>Tanacetum</taxon>
    </lineage>
</organism>
<protein>
    <recommendedName>
        <fullName evidence="4">Synaptobrevin, longin-like domain protein</fullName>
    </recommendedName>
</protein>
<comment type="caution">
    <text evidence="3">The sequence shown here is derived from an EMBL/GenBank/DDBJ whole genome shotgun (WGS) entry which is preliminary data.</text>
</comment>
<name>A0A6L2NGN4_TANCI</name>
<dbReference type="AlphaFoldDB" id="A0A6L2NGN4"/>
<sequence length="609" mass="68057">MIAILEKYEHNQDFYQIVDFVEASHIRYALTFNPTVYVSHIRQFWSTARIETTKEGTKILATVDGMLRTVSKSSIRRNLKLNDEAGISSLPDAELFENLTLMGYNISLNQKFTFQKGQFSRQWKYLIHTIMQRLSPKSTGFNEFSSNITTALGEGSGTSIEPYHTPSPEAQQTSPTTHSSPSLPPVPTAPLPTVIPTDTPQLRHYTRRAKIAQSSSLPPDRANIPKTSTFPSDSTPRVTSLAADKGSMQQKLAELTALCTSLQRQQSEMVSKFEAQEFEINSLKARIKLLEDKDGMVAEQSGDDSPIKGKRLDEEEEAAKRVSDDTEEMATVLTSMDAVSILTSGGVQVVPTAAEVATATVSIPTGSGVVSTACPTIPTARLIFTTATESTSYIRRKGKETMVESETPKKKIARDAVIARIHAEEELQMLIDGLDRNNKTTQQRKPLSRKQQKEFYMSVLKSHAGWKARHFKGMTLKEIKEKFDPVWKQFQDFILIGSKEEAERFKRKGLRLEQERLKKLKTSEEVKATEEVPEEKVKEMMQLVPIEEQPLATVADNSSKKEIATVDPPEKQATALGNQTSLDADLQRYGWVFESLHKNSSAGIDAQCY</sequence>
<feature type="coiled-coil region" evidence="1">
    <location>
        <begin position="245"/>
        <end position="293"/>
    </location>
</feature>